<protein>
    <submittedName>
        <fullName evidence="2">Uncharacterized protein</fullName>
    </submittedName>
</protein>
<dbReference type="Proteomes" id="UP001176059">
    <property type="component" value="Unassembled WGS sequence"/>
</dbReference>
<name>A0AA38JCI2_9AGAR</name>
<organism evidence="2 3">
    <name type="scientific">Lentinula guzmanii</name>
    <dbReference type="NCBI Taxonomy" id="2804957"/>
    <lineage>
        <taxon>Eukaryota</taxon>
        <taxon>Fungi</taxon>
        <taxon>Dikarya</taxon>
        <taxon>Basidiomycota</taxon>
        <taxon>Agaricomycotina</taxon>
        <taxon>Agaricomycetes</taxon>
        <taxon>Agaricomycetidae</taxon>
        <taxon>Agaricales</taxon>
        <taxon>Marasmiineae</taxon>
        <taxon>Omphalotaceae</taxon>
        <taxon>Lentinula</taxon>
    </lineage>
</organism>
<keyword evidence="3" id="KW-1185">Reference proteome</keyword>
<proteinExistence type="predicted"/>
<feature type="region of interest" description="Disordered" evidence="1">
    <location>
        <begin position="206"/>
        <end position="245"/>
    </location>
</feature>
<accession>A0AA38JCI2</accession>
<evidence type="ECO:0000313" key="2">
    <source>
        <dbReference type="EMBL" id="KAJ3732429.1"/>
    </source>
</evidence>
<evidence type="ECO:0000256" key="1">
    <source>
        <dbReference type="SAM" id="MobiDB-lite"/>
    </source>
</evidence>
<dbReference type="AlphaFoldDB" id="A0AA38JCI2"/>
<reference evidence="2" key="2">
    <citation type="journal article" date="2023" name="Proc. Natl. Acad. Sci. U.S.A.">
        <title>A global phylogenomic analysis of the shiitake genus Lentinula.</title>
        <authorList>
            <person name="Sierra-Patev S."/>
            <person name="Min B."/>
            <person name="Naranjo-Ortiz M."/>
            <person name="Looney B."/>
            <person name="Konkel Z."/>
            <person name="Slot J.C."/>
            <person name="Sakamoto Y."/>
            <person name="Steenwyk J.L."/>
            <person name="Rokas A."/>
            <person name="Carro J."/>
            <person name="Camarero S."/>
            <person name="Ferreira P."/>
            <person name="Molpeceres G."/>
            <person name="Ruiz-Duenas F.J."/>
            <person name="Serrano A."/>
            <person name="Henrissat B."/>
            <person name="Drula E."/>
            <person name="Hughes K.W."/>
            <person name="Mata J.L."/>
            <person name="Ishikawa N.K."/>
            <person name="Vargas-Isla R."/>
            <person name="Ushijima S."/>
            <person name="Smith C.A."/>
            <person name="Donoghue J."/>
            <person name="Ahrendt S."/>
            <person name="Andreopoulos W."/>
            <person name="He G."/>
            <person name="LaButti K."/>
            <person name="Lipzen A."/>
            <person name="Ng V."/>
            <person name="Riley R."/>
            <person name="Sandor L."/>
            <person name="Barry K."/>
            <person name="Martinez A.T."/>
            <person name="Xiao Y."/>
            <person name="Gibbons J.G."/>
            <person name="Terashima K."/>
            <person name="Grigoriev I.V."/>
            <person name="Hibbett D."/>
        </authorList>
    </citation>
    <scope>NUCLEOTIDE SEQUENCE</scope>
    <source>
        <strain evidence="2">ET3784</strain>
    </source>
</reference>
<sequence length="488" mass="55342">MARNVSGSGWVDMGTLKSGCQLLTANPTLDALEELWGYVATNLEDRGITEEAAKKKEFLRCFAKWSDLKDTLAEISLTLAGKSWIELPPTSEDPDDFISRPFFDAIRDKILGKDWARLYDMKRDRYHMISDPLGFSKLVTLMETHNRRLRGTMYHRSNEVLQTLIMQKLPEKFRADLRDCKVSEQLPYAEWKAACKDVEERRPPVSTTYAYPMRRPEGKPDRSSLPSTTTNHNASSGSVPSYPNARSHRFPKLQLDQKRILIKLEACFRCYNLFAGHLSNNCSNVGPPILSVPYRPLNDADVALATKIHDAAPDNSIPYELILKRNVGPGPPPKPVAMVQDRVALTEIPNLDIDRPEPTFSVHSRDVAAVYGSRDVVHFSSGPDVYGTALDRGFDYKEPAAPPVRKPVATLVPARRSVRYYREEGDMGQRSPYSPPQGRNTRRPYLLPPGHLVPRPMEMTAVFRKARVQYRLMLELRWSLFVHALPLQ</sequence>
<feature type="region of interest" description="Disordered" evidence="1">
    <location>
        <begin position="423"/>
        <end position="449"/>
    </location>
</feature>
<reference evidence="2" key="1">
    <citation type="submission" date="2022-08" db="EMBL/GenBank/DDBJ databases">
        <authorList>
            <consortium name="DOE Joint Genome Institute"/>
            <person name="Min B."/>
            <person name="Sierra-Patev S."/>
            <person name="Naranjo-Ortiz M."/>
            <person name="Looney B."/>
            <person name="Konkel Z."/>
            <person name="Slot J.C."/>
            <person name="Sakamoto Y."/>
            <person name="Steenwyk J.L."/>
            <person name="Rokas A."/>
            <person name="Carro J."/>
            <person name="Camarero S."/>
            <person name="Ferreira P."/>
            <person name="Molpeceres G."/>
            <person name="Ruiz-duenas F.J."/>
            <person name="Serrano A."/>
            <person name="Henrissat B."/>
            <person name="Drula E."/>
            <person name="Hughes K.W."/>
            <person name="Mata J.L."/>
            <person name="Ishikawa N.K."/>
            <person name="Vargas-Isla R."/>
            <person name="Ushijima S."/>
            <person name="Smith C.A."/>
            <person name="Ahrendt S."/>
            <person name="Andreopoulos W."/>
            <person name="He G."/>
            <person name="LaButti K."/>
            <person name="Lipzen A."/>
            <person name="Ng V."/>
            <person name="Riley R."/>
            <person name="Sandor L."/>
            <person name="Barry K."/>
            <person name="Martinez A.T."/>
            <person name="Xiao Y."/>
            <person name="Gibbons J.G."/>
            <person name="Terashima K."/>
            <person name="Hibbett D.S."/>
            <person name="Grigoriev I.V."/>
        </authorList>
    </citation>
    <scope>NUCLEOTIDE SEQUENCE</scope>
    <source>
        <strain evidence="2">ET3784</strain>
    </source>
</reference>
<dbReference type="EMBL" id="JANVFO010000024">
    <property type="protein sequence ID" value="KAJ3732429.1"/>
    <property type="molecule type" value="Genomic_DNA"/>
</dbReference>
<gene>
    <name evidence="2" type="ORF">DFJ43DRAFT_1039298</name>
</gene>
<feature type="compositionally biased region" description="Polar residues" evidence="1">
    <location>
        <begin position="224"/>
        <end position="241"/>
    </location>
</feature>
<comment type="caution">
    <text evidence="2">The sequence shown here is derived from an EMBL/GenBank/DDBJ whole genome shotgun (WGS) entry which is preliminary data.</text>
</comment>
<evidence type="ECO:0000313" key="3">
    <source>
        <dbReference type="Proteomes" id="UP001176059"/>
    </source>
</evidence>